<dbReference type="UniPathway" id="UPA00219"/>
<dbReference type="GO" id="GO:0008762">
    <property type="term" value="F:UDP-N-acetylmuramate dehydrogenase activity"/>
    <property type="evidence" value="ECO:0007669"/>
    <property type="project" value="UniProtKB-UniRule"/>
</dbReference>
<evidence type="ECO:0000313" key="19">
    <source>
        <dbReference type="EMBL" id="OGI95441.1"/>
    </source>
</evidence>
<keyword evidence="9 16" id="KW-0521">NADP</keyword>
<comment type="cofactor">
    <cofactor evidence="1 16">
        <name>FAD</name>
        <dbReference type="ChEBI" id="CHEBI:57692"/>
    </cofactor>
</comment>
<dbReference type="GO" id="GO:0051301">
    <property type="term" value="P:cell division"/>
    <property type="evidence" value="ECO:0007669"/>
    <property type="project" value="UniProtKB-KW"/>
</dbReference>
<dbReference type="EMBL" id="MFVE01000005">
    <property type="protein sequence ID" value="OGI95441.1"/>
    <property type="molecule type" value="Genomic_DNA"/>
</dbReference>
<dbReference type="GO" id="GO:0071555">
    <property type="term" value="P:cell wall organization"/>
    <property type="evidence" value="ECO:0007669"/>
    <property type="project" value="UniProtKB-KW"/>
</dbReference>
<comment type="similarity">
    <text evidence="16">Belongs to the MurB family.</text>
</comment>
<comment type="caution">
    <text evidence="19">The sequence shown here is derived from an EMBL/GenBank/DDBJ whole genome shotgun (WGS) entry which is preliminary data.</text>
</comment>
<keyword evidence="10 16" id="KW-0133">Cell shape</keyword>
<dbReference type="Proteomes" id="UP000178104">
    <property type="component" value="Unassembled WGS sequence"/>
</dbReference>
<dbReference type="SUPFAM" id="SSF56194">
    <property type="entry name" value="Uridine diphospho-N-Acetylenolpyruvylglucosamine reductase, MurB, C-terminal domain"/>
    <property type="match status" value="1"/>
</dbReference>
<dbReference type="NCBIfam" id="NF000755">
    <property type="entry name" value="PRK00046.1"/>
    <property type="match status" value="1"/>
</dbReference>
<dbReference type="GO" id="GO:0009252">
    <property type="term" value="P:peptidoglycan biosynthetic process"/>
    <property type="evidence" value="ECO:0007669"/>
    <property type="project" value="UniProtKB-UniRule"/>
</dbReference>
<reference evidence="19 20" key="1">
    <citation type="journal article" date="2016" name="Nat. Commun.">
        <title>Thousands of microbial genomes shed light on interconnected biogeochemical processes in an aquifer system.</title>
        <authorList>
            <person name="Anantharaman K."/>
            <person name="Brown C.T."/>
            <person name="Hug L.A."/>
            <person name="Sharon I."/>
            <person name="Castelle C.J."/>
            <person name="Probst A.J."/>
            <person name="Thomas B.C."/>
            <person name="Singh A."/>
            <person name="Wilkins M.J."/>
            <person name="Karaoz U."/>
            <person name="Brodie E.L."/>
            <person name="Williams K.H."/>
            <person name="Hubbard S.S."/>
            <person name="Banfield J.F."/>
        </authorList>
    </citation>
    <scope>NUCLEOTIDE SEQUENCE [LARGE SCALE GENOMIC DNA]</scope>
</reference>
<accession>A0A1F6XN06</accession>
<dbReference type="InterPro" id="IPR016167">
    <property type="entry name" value="FAD-bd_PCMH_sub1"/>
</dbReference>
<name>A0A1F6XN06_9BACT</name>
<dbReference type="InterPro" id="IPR006094">
    <property type="entry name" value="Oxid_FAD_bind_N"/>
</dbReference>
<comment type="function">
    <text evidence="2 16">Cell wall formation.</text>
</comment>
<dbReference type="InterPro" id="IPR016166">
    <property type="entry name" value="FAD-bd_PCMH"/>
</dbReference>
<evidence type="ECO:0000256" key="1">
    <source>
        <dbReference type="ARBA" id="ARBA00001974"/>
    </source>
</evidence>
<keyword evidence="6 16" id="KW-0132">Cell division</keyword>
<evidence type="ECO:0000313" key="20">
    <source>
        <dbReference type="Proteomes" id="UP000178104"/>
    </source>
</evidence>
<evidence type="ECO:0000256" key="14">
    <source>
        <dbReference type="ARBA" id="ARBA00023316"/>
    </source>
</evidence>
<comment type="subcellular location">
    <subcellularLocation>
        <location evidence="3 16">Cytoplasm</location>
    </subcellularLocation>
</comment>
<proteinExistence type="inferred from homology"/>
<keyword evidence="7 16" id="KW-0285">Flavoprotein</keyword>
<dbReference type="InterPro" id="IPR016169">
    <property type="entry name" value="FAD-bd_PCMH_sub2"/>
</dbReference>
<keyword evidence="14 16" id="KW-0961">Cell wall biogenesis/degradation</keyword>
<dbReference type="PROSITE" id="PS51387">
    <property type="entry name" value="FAD_PCMH"/>
    <property type="match status" value="1"/>
</dbReference>
<feature type="domain" description="FAD-binding PCMH-type" evidence="18">
    <location>
        <begin position="16"/>
        <end position="204"/>
    </location>
</feature>
<dbReference type="PANTHER" id="PTHR21071">
    <property type="entry name" value="UDP-N-ACETYLENOLPYRUVOYLGLUCOSAMINE REDUCTASE"/>
    <property type="match status" value="1"/>
</dbReference>
<dbReference type="GO" id="GO:0005829">
    <property type="term" value="C:cytosol"/>
    <property type="evidence" value="ECO:0007669"/>
    <property type="project" value="TreeGrafter"/>
</dbReference>
<evidence type="ECO:0000256" key="2">
    <source>
        <dbReference type="ARBA" id="ARBA00003921"/>
    </source>
</evidence>
<dbReference type="HAMAP" id="MF_00037">
    <property type="entry name" value="MurB"/>
    <property type="match status" value="1"/>
</dbReference>
<evidence type="ECO:0000256" key="16">
    <source>
        <dbReference type="HAMAP-Rule" id="MF_00037"/>
    </source>
</evidence>
<dbReference type="InterPro" id="IPR011601">
    <property type="entry name" value="MurB_C"/>
</dbReference>
<dbReference type="Gene3D" id="3.30.43.10">
    <property type="entry name" value="Uridine Diphospho-n-acetylenolpyruvylglucosamine Reductase, domain 2"/>
    <property type="match status" value="1"/>
</dbReference>
<feature type="region of interest" description="Disordered" evidence="17">
    <location>
        <begin position="224"/>
        <end position="246"/>
    </location>
</feature>
<dbReference type="GO" id="GO:0008360">
    <property type="term" value="P:regulation of cell shape"/>
    <property type="evidence" value="ECO:0007669"/>
    <property type="project" value="UniProtKB-KW"/>
</dbReference>
<feature type="active site" evidence="16">
    <location>
        <position position="180"/>
    </location>
</feature>
<evidence type="ECO:0000256" key="11">
    <source>
        <dbReference type="ARBA" id="ARBA00022984"/>
    </source>
</evidence>
<evidence type="ECO:0000256" key="3">
    <source>
        <dbReference type="ARBA" id="ARBA00004496"/>
    </source>
</evidence>
<dbReference type="AlphaFoldDB" id="A0A1F6XN06"/>
<keyword evidence="11 16" id="KW-0573">Peptidoglycan synthesis</keyword>
<dbReference type="GO" id="GO:0071949">
    <property type="term" value="F:FAD binding"/>
    <property type="evidence" value="ECO:0007669"/>
    <property type="project" value="InterPro"/>
</dbReference>
<sequence>MNIQQNYNLSKLNTFGISATAKFFVEIHTENDLREIFDASEFKNNKKLFLGGGSNVLFTKDFDGLVILNKLKGIEILKAPTPQRVGVPTESVGKDFVYIRAMGGEIWHDLVTFAVGRGLWGIENLALIPGTVGAAPMQNIGAYGAELEQVLVNVEAFDVDTGKENKKRIFSKEECGFGYRESVFKNKLKDKYFITAITLKLSKIPKPNLSYKILAEYLEKPARNATPVRNDSRSDSGRHSVAGGNKIEIKNSKDISDAVSHIRRTKLPDPAVIPNAGSFFKNVFVSPTELKKLQETYPDMPYFDEPSDAPALAGKGGAVKIPAGWLIEQCGWKGKRLGNVGVHDKQALVLVNYGGAEGEEIKNLAQMIIADVKNKFDLKLIPEVNLI</sequence>
<evidence type="ECO:0000256" key="10">
    <source>
        <dbReference type="ARBA" id="ARBA00022960"/>
    </source>
</evidence>
<evidence type="ECO:0000256" key="8">
    <source>
        <dbReference type="ARBA" id="ARBA00022827"/>
    </source>
</evidence>
<evidence type="ECO:0000259" key="18">
    <source>
        <dbReference type="PROSITE" id="PS51387"/>
    </source>
</evidence>
<evidence type="ECO:0000256" key="6">
    <source>
        <dbReference type="ARBA" id="ARBA00022618"/>
    </source>
</evidence>
<dbReference type="Gene3D" id="3.90.78.10">
    <property type="entry name" value="UDP-N-acetylenolpyruvoylglucosamine reductase, C-terminal domain"/>
    <property type="match status" value="1"/>
</dbReference>
<evidence type="ECO:0000256" key="15">
    <source>
        <dbReference type="ARBA" id="ARBA00048914"/>
    </source>
</evidence>
<dbReference type="InterPro" id="IPR003170">
    <property type="entry name" value="MurB"/>
</dbReference>
<dbReference type="SUPFAM" id="SSF56176">
    <property type="entry name" value="FAD-binding/transporter-associated domain-like"/>
    <property type="match status" value="1"/>
</dbReference>
<keyword evidence="12 16" id="KW-0560">Oxidoreductase</keyword>
<dbReference type="PANTHER" id="PTHR21071:SF4">
    <property type="entry name" value="UDP-N-ACETYLENOLPYRUVOYLGLUCOSAMINE REDUCTASE"/>
    <property type="match status" value="1"/>
</dbReference>
<evidence type="ECO:0000256" key="12">
    <source>
        <dbReference type="ARBA" id="ARBA00023002"/>
    </source>
</evidence>
<evidence type="ECO:0000256" key="9">
    <source>
        <dbReference type="ARBA" id="ARBA00022857"/>
    </source>
</evidence>
<dbReference type="Pfam" id="PF02873">
    <property type="entry name" value="MurB_C"/>
    <property type="match status" value="1"/>
</dbReference>
<feature type="active site" description="Proton donor" evidence="16">
    <location>
        <position position="278"/>
    </location>
</feature>
<dbReference type="EC" id="1.3.1.98" evidence="16"/>
<evidence type="ECO:0000256" key="7">
    <source>
        <dbReference type="ARBA" id="ARBA00022630"/>
    </source>
</evidence>
<keyword evidence="13 16" id="KW-0131">Cell cycle</keyword>
<gene>
    <name evidence="16" type="primary">murB</name>
    <name evidence="19" type="ORF">A2917_02670</name>
</gene>
<evidence type="ECO:0000256" key="5">
    <source>
        <dbReference type="ARBA" id="ARBA00022490"/>
    </source>
</evidence>
<comment type="pathway">
    <text evidence="4 16">Cell wall biogenesis; peptidoglycan biosynthesis.</text>
</comment>
<keyword evidence="5 16" id="KW-0963">Cytoplasm</keyword>
<dbReference type="InterPro" id="IPR036318">
    <property type="entry name" value="FAD-bd_PCMH-like_sf"/>
</dbReference>
<dbReference type="Gene3D" id="3.30.465.10">
    <property type="match status" value="1"/>
</dbReference>
<dbReference type="STRING" id="1801780.A2917_02670"/>
<evidence type="ECO:0000256" key="17">
    <source>
        <dbReference type="SAM" id="MobiDB-lite"/>
    </source>
</evidence>
<dbReference type="Pfam" id="PF01565">
    <property type="entry name" value="FAD_binding_4"/>
    <property type="match status" value="1"/>
</dbReference>
<organism evidence="19 20">
    <name type="scientific">Candidatus Nomurabacteria bacterium RIFCSPLOWO2_01_FULL_42_17</name>
    <dbReference type="NCBI Taxonomy" id="1801780"/>
    <lineage>
        <taxon>Bacteria</taxon>
        <taxon>Candidatus Nomuraibacteriota</taxon>
    </lineage>
</organism>
<protein>
    <recommendedName>
        <fullName evidence="16">UDP-N-acetylenolpyruvoylglucosamine reductase</fullName>
        <ecNumber evidence="16">1.3.1.98</ecNumber>
    </recommendedName>
    <alternativeName>
        <fullName evidence="16">UDP-N-acetylmuramate dehydrogenase</fullName>
    </alternativeName>
</protein>
<feature type="active site" evidence="16">
    <location>
        <position position="383"/>
    </location>
</feature>
<comment type="catalytic activity">
    <reaction evidence="15 16">
        <text>UDP-N-acetyl-alpha-D-muramate + NADP(+) = UDP-N-acetyl-3-O-(1-carboxyvinyl)-alpha-D-glucosamine + NADPH + H(+)</text>
        <dbReference type="Rhea" id="RHEA:12248"/>
        <dbReference type="ChEBI" id="CHEBI:15378"/>
        <dbReference type="ChEBI" id="CHEBI:57783"/>
        <dbReference type="ChEBI" id="CHEBI:58349"/>
        <dbReference type="ChEBI" id="CHEBI:68483"/>
        <dbReference type="ChEBI" id="CHEBI:70757"/>
        <dbReference type="EC" id="1.3.1.98"/>
    </reaction>
</comment>
<keyword evidence="8 16" id="KW-0274">FAD</keyword>
<evidence type="ECO:0000256" key="4">
    <source>
        <dbReference type="ARBA" id="ARBA00004752"/>
    </source>
</evidence>
<evidence type="ECO:0000256" key="13">
    <source>
        <dbReference type="ARBA" id="ARBA00023306"/>
    </source>
</evidence>
<dbReference type="InterPro" id="IPR036635">
    <property type="entry name" value="MurB_C_sf"/>
</dbReference>